<keyword evidence="2 3" id="KW-0802">TPR repeat</keyword>
<evidence type="ECO:0000313" key="5">
    <source>
        <dbReference type="Proteomes" id="UP000427769"/>
    </source>
</evidence>
<sequence>MTENQTSTQWFETGVQEFVGGRYEKSIELFTRCLDSDDKNALALVSRGAAYLKLDMLDQAWNDFDRAVAIDPGYARAYHMRGLVSEKRRDDRTALADFDRAIEQDPEYGAAYYSRATLHAKMDNTEKAQDDIEMVAHLGSRNMETYMGENNIWHTQHMRVEDAMETELQR</sequence>
<dbReference type="PANTHER" id="PTHR44858:SF1">
    <property type="entry name" value="UDP-N-ACETYLGLUCOSAMINE--PEPTIDE N-ACETYLGLUCOSAMINYLTRANSFERASE SPINDLY-RELATED"/>
    <property type="match status" value="1"/>
</dbReference>
<dbReference type="KEGG" id="dwd:DSCW_27690"/>
<dbReference type="InterPro" id="IPR011990">
    <property type="entry name" value="TPR-like_helical_dom_sf"/>
</dbReference>
<dbReference type="Gene3D" id="1.25.40.10">
    <property type="entry name" value="Tetratricopeptide repeat domain"/>
    <property type="match status" value="2"/>
</dbReference>
<organism evidence="4 5">
    <name type="scientific">Desulfosarcina widdelii</name>
    <dbReference type="NCBI Taxonomy" id="947919"/>
    <lineage>
        <taxon>Bacteria</taxon>
        <taxon>Pseudomonadati</taxon>
        <taxon>Thermodesulfobacteriota</taxon>
        <taxon>Desulfobacteria</taxon>
        <taxon>Desulfobacterales</taxon>
        <taxon>Desulfosarcinaceae</taxon>
        <taxon>Desulfosarcina</taxon>
    </lineage>
</organism>
<reference evidence="4 5" key="1">
    <citation type="submission" date="2019-11" db="EMBL/GenBank/DDBJ databases">
        <title>Comparative genomics of hydrocarbon-degrading Desulfosarcina strains.</title>
        <authorList>
            <person name="Watanabe M."/>
            <person name="Kojima H."/>
            <person name="Fukui M."/>
        </authorList>
    </citation>
    <scope>NUCLEOTIDE SEQUENCE [LARGE SCALE GENOMIC DNA]</scope>
    <source>
        <strain evidence="4 5">PP31</strain>
    </source>
</reference>
<dbReference type="EMBL" id="AP021875">
    <property type="protein sequence ID" value="BBO75352.1"/>
    <property type="molecule type" value="Genomic_DNA"/>
</dbReference>
<accession>A0A5K7Z057</accession>
<dbReference type="SMART" id="SM00028">
    <property type="entry name" value="TPR"/>
    <property type="match status" value="4"/>
</dbReference>
<dbReference type="Proteomes" id="UP000427769">
    <property type="component" value="Chromosome"/>
</dbReference>
<evidence type="ECO:0000256" key="2">
    <source>
        <dbReference type="ARBA" id="ARBA00022803"/>
    </source>
</evidence>
<feature type="repeat" description="TPR" evidence="3">
    <location>
        <begin position="75"/>
        <end position="108"/>
    </location>
</feature>
<dbReference type="Pfam" id="PF13431">
    <property type="entry name" value="TPR_17"/>
    <property type="match status" value="1"/>
</dbReference>
<evidence type="ECO:0000313" key="4">
    <source>
        <dbReference type="EMBL" id="BBO75352.1"/>
    </source>
</evidence>
<proteinExistence type="predicted"/>
<evidence type="ECO:0000256" key="1">
    <source>
        <dbReference type="ARBA" id="ARBA00022737"/>
    </source>
</evidence>
<dbReference type="PANTHER" id="PTHR44858">
    <property type="entry name" value="TETRATRICOPEPTIDE REPEAT PROTEIN 6"/>
    <property type="match status" value="1"/>
</dbReference>
<name>A0A5K7Z057_9BACT</name>
<feature type="repeat" description="TPR" evidence="3">
    <location>
        <begin position="41"/>
        <end position="74"/>
    </location>
</feature>
<dbReference type="InterPro" id="IPR050498">
    <property type="entry name" value="Ycf3"/>
</dbReference>
<protein>
    <submittedName>
        <fullName evidence="4">Uncharacterized protein</fullName>
    </submittedName>
</protein>
<dbReference type="RefSeq" id="WP_155304281.1">
    <property type="nucleotide sequence ID" value="NZ_AP021875.1"/>
</dbReference>
<keyword evidence="1" id="KW-0677">Repeat</keyword>
<keyword evidence="5" id="KW-1185">Reference proteome</keyword>
<dbReference type="Pfam" id="PF13432">
    <property type="entry name" value="TPR_16"/>
    <property type="match status" value="1"/>
</dbReference>
<dbReference type="InterPro" id="IPR019734">
    <property type="entry name" value="TPR_rpt"/>
</dbReference>
<gene>
    <name evidence="4" type="ORF">DSCW_27690</name>
</gene>
<dbReference type="SUPFAM" id="SSF48452">
    <property type="entry name" value="TPR-like"/>
    <property type="match status" value="1"/>
</dbReference>
<dbReference type="PROSITE" id="PS50005">
    <property type="entry name" value="TPR"/>
    <property type="match status" value="2"/>
</dbReference>
<dbReference type="OrthoDB" id="5418758at2"/>
<dbReference type="AlphaFoldDB" id="A0A5K7Z057"/>
<evidence type="ECO:0000256" key="3">
    <source>
        <dbReference type="PROSITE-ProRule" id="PRU00339"/>
    </source>
</evidence>